<evidence type="ECO:0000313" key="1">
    <source>
        <dbReference type="EMBL" id="AKB82633.1"/>
    </source>
</evidence>
<dbReference type="GeneID" id="24789628"/>
<reference evidence="1" key="1">
    <citation type="submission" date="2014-07" db="EMBL/GenBank/DDBJ databases">
        <title>Methanogenic archaea and the global carbon cycle.</title>
        <authorList>
            <person name="Henriksen J.R."/>
            <person name="Luke J."/>
            <person name="Reinhart S."/>
            <person name="Benedict M.N."/>
            <person name="Youngblut N.D."/>
            <person name="Metcalf M.E."/>
            <person name="Whitaker R.J."/>
            <person name="Metcalf W.W."/>
        </authorList>
    </citation>
    <scope>NUCLEOTIDE SEQUENCE [LARGE SCALE GENOMIC DNA]</scope>
    <source>
        <strain evidence="1">3</strain>
    </source>
</reference>
<keyword evidence="2" id="KW-1185">Reference proteome</keyword>
<dbReference type="PIRSF" id="PIRSF021377">
    <property type="entry name" value="YtfJ"/>
    <property type="match status" value="1"/>
</dbReference>
<dbReference type="Proteomes" id="UP000033066">
    <property type="component" value="Chromosome"/>
</dbReference>
<name>A0A0E3SNA7_METBA</name>
<proteinExistence type="predicted"/>
<dbReference type="AlphaFoldDB" id="A0A0E3SNA7"/>
<dbReference type="HOGENOM" id="CLU_115880_2_0_2"/>
<accession>A0A0E3SNA7</accession>
<dbReference type="PATRIC" id="fig|1434107.4.peg.2633"/>
<evidence type="ECO:0000313" key="2">
    <source>
        <dbReference type="Proteomes" id="UP000033066"/>
    </source>
</evidence>
<dbReference type="PANTHER" id="PTHR39162:SF1">
    <property type="entry name" value="SPORULATION PROTEIN YTFJ"/>
    <property type="match status" value="1"/>
</dbReference>
<dbReference type="RefSeq" id="WP_048108153.1">
    <property type="nucleotide sequence ID" value="NZ_CP009517.1"/>
</dbReference>
<dbReference type="PANTHER" id="PTHR39162">
    <property type="entry name" value="GLL3345 PROTEIN"/>
    <property type="match status" value="1"/>
</dbReference>
<dbReference type="OrthoDB" id="137775at2157"/>
<protein>
    <recommendedName>
        <fullName evidence="3">Sporulation protein YtfJ</fullName>
    </recommendedName>
</protein>
<organism evidence="1 2">
    <name type="scientific">Methanosarcina barkeri 3</name>
    <dbReference type="NCBI Taxonomy" id="1434107"/>
    <lineage>
        <taxon>Archaea</taxon>
        <taxon>Methanobacteriati</taxon>
        <taxon>Methanobacteriota</taxon>
        <taxon>Stenosarchaea group</taxon>
        <taxon>Methanomicrobia</taxon>
        <taxon>Methanosarcinales</taxon>
        <taxon>Methanosarcinaceae</taxon>
        <taxon>Methanosarcina</taxon>
    </lineage>
</organism>
<dbReference type="EMBL" id="CP009517">
    <property type="protein sequence ID" value="AKB82633.1"/>
    <property type="molecule type" value="Genomic_DNA"/>
</dbReference>
<dbReference type="STRING" id="1434107.MSBR3_2055"/>
<evidence type="ECO:0008006" key="3">
    <source>
        <dbReference type="Google" id="ProtNLM"/>
    </source>
</evidence>
<dbReference type="InterPro" id="IPR014229">
    <property type="entry name" value="Spore_YtfJ"/>
</dbReference>
<sequence>MGVEATIKEIAGELERIATTKTVVGDPITAAGKTIIPISRISMGFGAGGGEGKKDTESGYGGGGGAGAKIEPVAFIMLSEEEARIFRLSERSDAGSILSSIPDLVPEIMDKLKGMRGKNKKEEEFKEQEVKGKETLKKETVKETEVNIEEGGCFH</sequence>
<dbReference type="Pfam" id="PF09579">
    <property type="entry name" value="Spore_YtfJ"/>
    <property type="match status" value="1"/>
</dbReference>
<dbReference type="KEGG" id="mbak:MSBR3_2055"/>
<gene>
    <name evidence="1" type="ORF">MSBR3_2055</name>
</gene>